<dbReference type="InterPro" id="IPR022606">
    <property type="entry name" value="DUF2914"/>
</dbReference>
<organism evidence="5 6">
    <name type="scientific">Acanthopleuribacter pedis</name>
    <dbReference type="NCBI Taxonomy" id="442870"/>
    <lineage>
        <taxon>Bacteria</taxon>
        <taxon>Pseudomonadati</taxon>
        <taxon>Acidobacteriota</taxon>
        <taxon>Holophagae</taxon>
        <taxon>Acanthopleuribacterales</taxon>
        <taxon>Acanthopleuribacteraceae</taxon>
        <taxon>Acanthopleuribacter</taxon>
    </lineage>
</organism>
<dbReference type="RefSeq" id="WP_207858548.1">
    <property type="nucleotide sequence ID" value="NZ_JAFREP010000007.1"/>
</dbReference>
<dbReference type="Proteomes" id="UP000664417">
    <property type="component" value="Unassembled WGS sequence"/>
</dbReference>
<evidence type="ECO:0000256" key="2">
    <source>
        <dbReference type="SAM" id="Phobius"/>
    </source>
</evidence>
<proteinExistence type="predicted"/>
<feature type="compositionally biased region" description="Polar residues" evidence="1">
    <location>
        <begin position="385"/>
        <end position="401"/>
    </location>
</feature>
<keyword evidence="2" id="KW-0812">Transmembrane</keyword>
<feature type="transmembrane region" description="Helical" evidence="2">
    <location>
        <begin position="142"/>
        <end position="163"/>
    </location>
</feature>
<accession>A0A8J7U2P9</accession>
<reference evidence="5" key="1">
    <citation type="submission" date="2021-03" db="EMBL/GenBank/DDBJ databases">
        <authorList>
            <person name="Wang G."/>
        </authorList>
    </citation>
    <scope>NUCLEOTIDE SEQUENCE</scope>
    <source>
        <strain evidence="5">KCTC 12899</strain>
    </source>
</reference>
<dbReference type="AlphaFoldDB" id="A0A8J7U2P9"/>
<dbReference type="EMBL" id="JAFREP010000007">
    <property type="protein sequence ID" value="MBO1318797.1"/>
    <property type="molecule type" value="Genomic_DNA"/>
</dbReference>
<keyword evidence="2" id="KW-0472">Membrane</keyword>
<evidence type="ECO:0000313" key="5">
    <source>
        <dbReference type="EMBL" id="MBO1318797.1"/>
    </source>
</evidence>
<feature type="transmembrane region" description="Helical" evidence="2">
    <location>
        <begin position="49"/>
        <end position="66"/>
    </location>
</feature>
<feature type="region of interest" description="Disordered" evidence="1">
    <location>
        <begin position="372"/>
        <end position="433"/>
    </location>
</feature>
<dbReference type="InterPro" id="IPR045968">
    <property type="entry name" value="DUF5924"/>
</dbReference>
<dbReference type="Pfam" id="PF11141">
    <property type="entry name" value="DUF2914"/>
    <property type="match status" value="1"/>
</dbReference>
<evidence type="ECO:0000259" key="4">
    <source>
        <dbReference type="Pfam" id="PF19346"/>
    </source>
</evidence>
<feature type="transmembrane region" description="Helical" evidence="2">
    <location>
        <begin position="105"/>
        <end position="130"/>
    </location>
</feature>
<evidence type="ECO:0000313" key="6">
    <source>
        <dbReference type="Proteomes" id="UP000664417"/>
    </source>
</evidence>
<feature type="transmembrane region" description="Helical" evidence="2">
    <location>
        <begin position="72"/>
        <end position="93"/>
    </location>
</feature>
<protein>
    <submittedName>
        <fullName evidence="5">DUF2914 domain-containing protein</fullName>
    </submittedName>
</protein>
<feature type="domain" description="DUF5924" evidence="4">
    <location>
        <begin position="37"/>
        <end position="270"/>
    </location>
</feature>
<keyword evidence="2" id="KW-1133">Transmembrane helix</keyword>
<comment type="caution">
    <text evidence="5">The sequence shown here is derived from an EMBL/GenBank/DDBJ whole genome shotgun (WGS) entry which is preliminary data.</text>
</comment>
<evidence type="ECO:0000256" key="1">
    <source>
        <dbReference type="SAM" id="MobiDB-lite"/>
    </source>
</evidence>
<feature type="transmembrane region" description="Helical" evidence="2">
    <location>
        <begin position="170"/>
        <end position="189"/>
    </location>
</feature>
<feature type="domain" description="DUF2914" evidence="3">
    <location>
        <begin position="299"/>
        <end position="363"/>
    </location>
</feature>
<feature type="transmembrane region" description="Helical" evidence="2">
    <location>
        <begin position="220"/>
        <end position="241"/>
    </location>
</feature>
<evidence type="ECO:0000259" key="3">
    <source>
        <dbReference type="Pfam" id="PF11141"/>
    </source>
</evidence>
<sequence>MESSPDGRSSAASGGVEDVDLEGVVPKAGASRARLWFIKVYRFCRRRQHWLPVISFIAGVCSFLFVDRQKEMATGILVFLLLTWLFFEAEVWVSQIVKRFWGRALPDFVVGFTAQSLHQETLFFVIPFLFFHTAWNTSHALFTGFVILLACISVLDAVYFPLVARRWVRALLHGFVSFLVIFVSLPQLMLLTTTTSLVIACTIMMLITLPSFFRAVSGHWFKRVGTAVCISLVIGLSVWLLRPIIPPTNFRATVLYPAKSLDAAARIAEPLESTTFTPDFLAGGIYVFSAIRAPRGLEEPIYHTWYWNGKLTDRIELPIVGGREAGFRSWSLKEHFPAEPYGTWQIVVTTSAQQHLGGTRFEVVRGDNEAAEHRDIPLQTPPEPAQTTGSETPDSTVSEPSSGKAETRPETAGVDEPSVSTPNQPDPAGGSDE</sequence>
<dbReference type="Pfam" id="PF19346">
    <property type="entry name" value="DUF5924"/>
    <property type="match status" value="1"/>
</dbReference>
<gene>
    <name evidence="5" type="ORF">J3U88_10015</name>
</gene>
<name>A0A8J7U2P9_9BACT</name>
<feature type="transmembrane region" description="Helical" evidence="2">
    <location>
        <begin position="195"/>
        <end position="213"/>
    </location>
</feature>
<keyword evidence="6" id="KW-1185">Reference proteome</keyword>